<evidence type="ECO:0000256" key="7">
    <source>
        <dbReference type="ARBA" id="ARBA00022737"/>
    </source>
</evidence>
<organism evidence="14 15">
    <name type="scientific">Quercus suber</name>
    <name type="common">Cork oak</name>
    <dbReference type="NCBI Taxonomy" id="58331"/>
    <lineage>
        <taxon>Eukaryota</taxon>
        <taxon>Viridiplantae</taxon>
        <taxon>Streptophyta</taxon>
        <taxon>Embryophyta</taxon>
        <taxon>Tracheophyta</taxon>
        <taxon>Spermatophyta</taxon>
        <taxon>Magnoliopsida</taxon>
        <taxon>eudicotyledons</taxon>
        <taxon>Gunneridae</taxon>
        <taxon>Pentapetalae</taxon>
        <taxon>rosids</taxon>
        <taxon>fabids</taxon>
        <taxon>Fagales</taxon>
        <taxon>Fagaceae</taxon>
        <taxon>Quercus</taxon>
    </lineage>
</organism>
<dbReference type="FunFam" id="3.80.10.10:FF:000649">
    <property type="entry name" value="Leucine Rich Repeat family protein"/>
    <property type="match status" value="1"/>
</dbReference>
<dbReference type="InterPro" id="IPR032675">
    <property type="entry name" value="LRR_dom_sf"/>
</dbReference>
<dbReference type="Pfam" id="PF13855">
    <property type="entry name" value="LRR_8"/>
    <property type="match status" value="1"/>
</dbReference>
<keyword evidence="10" id="KW-0675">Receptor</keyword>
<evidence type="ECO:0000256" key="10">
    <source>
        <dbReference type="ARBA" id="ARBA00023170"/>
    </source>
</evidence>
<evidence type="ECO:0000256" key="9">
    <source>
        <dbReference type="ARBA" id="ARBA00023136"/>
    </source>
</evidence>
<keyword evidence="8 12" id="KW-1133">Transmembrane helix</keyword>
<sequence length="778" mass="87654">MNFRLAIPSLNYESATLRSTKPIRWEGVHCDNKTGRVTELSVNSIGGEISSSLLELEHLNYLDLSFNNFNCTRIPSFLGSMGSLTHLDLSSSYFSGLIPHQLGNLSSLRYLSLWNNCGLYVDNLRWMSGLSAIQHLGLSGADLHREVDWLQIMSKFPSLSELYLSGCQLHSLNPSLGFVNFTSVTALDLSSNNFNHEIPNWFSNLSTSLLALELDGASLKGEIPPSIFNYQKLEYLLLYDNYQLTGTIPESIGQLQHLRFLDLNDNSISGSIPSSIGNLSSLQILFLHHNQMNGTVPRSLGLLSNLGQLRIYDNSLTGTLDEGHFSKLLNLKELGISHNAHLFLNVSSNWVPPFQLDSALMSSCKVGPKFPTWLQTQRSLRVLDISKTEISDKVPSWFWNWTSNIETINLSNNHIEGDVSDVLLNSSVLNLRSNHFKGRMPQISANVKELNIADNLLFGPISTFMCQKKNRENELAVLDASNNHLFGELSHCWRLRSNEFRGHIPRQICQLSHLRVLDLANNSLSGPIPNCLKNISAMAFPDPYNGSFSYGYFGFDYNFVYDGNNFMLVPKGHKLEYEKNLAFVKSIDLSCNNLYGSIPTEISVLSELNFLNLSENHLMGNIPEKIESMKELESVDLSWNHLSGEIPPSMSNLTFLSYLDLSYNNLSGRIPSSTQLQSFDAVRYIGNPQLCGDPLPKSCVTNEEFHNRTSIGKTEDDSQNSSFYLGMGFGFAVGFWAVCGVLFFKRTWRHVYFRFLDDIKNWLYVTIVLKVNCCLRRQ</sequence>
<evidence type="ECO:0000256" key="6">
    <source>
        <dbReference type="ARBA" id="ARBA00022729"/>
    </source>
</evidence>
<dbReference type="InterPro" id="IPR055414">
    <property type="entry name" value="LRR_R13L4/SHOC2-like"/>
</dbReference>
<dbReference type="Pfam" id="PF23598">
    <property type="entry name" value="LRR_14"/>
    <property type="match status" value="1"/>
</dbReference>
<keyword evidence="3" id="KW-1003">Cell membrane</keyword>
<dbReference type="Proteomes" id="UP000237347">
    <property type="component" value="Unassembled WGS sequence"/>
</dbReference>
<dbReference type="PANTHER" id="PTHR48063">
    <property type="entry name" value="LRR RECEPTOR-LIKE KINASE"/>
    <property type="match status" value="1"/>
</dbReference>
<proteinExistence type="inferred from homology"/>
<accession>A0AAW0K0L8</accession>
<dbReference type="InterPro" id="IPR046956">
    <property type="entry name" value="RLP23-like"/>
</dbReference>
<evidence type="ECO:0000259" key="13">
    <source>
        <dbReference type="Pfam" id="PF23598"/>
    </source>
</evidence>
<keyword evidence="5 12" id="KW-0812">Transmembrane</keyword>
<dbReference type="FunFam" id="3.80.10.10:FF:000213">
    <property type="entry name" value="Tyrosine-sulfated glycopeptide receptor 1"/>
    <property type="match status" value="1"/>
</dbReference>
<dbReference type="PROSITE" id="PS51450">
    <property type="entry name" value="LRR"/>
    <property type="match status" value="1"/>
</dbReference>
<name>A0AAW0K0L8_QUESU</name>
<dbReference type="InterPro" id="IPR003591">
    <property type="entry name" value="Leu-rich_rpt_typical-subtyp"/>
</dbReference>
<keyword evidence="7" id="KW-0677">Repeat</keyword>
<gene>
    <name evidence="14" type="primary">EIX2_126</name>
    <name evidence="14" type="ORF">CFP56_026675</name>
</gene>
<reference evidence="14 15" key="1">
    <citation type="journal article" date="2018" name="Sci. Data">
        <title>The draft genome sequence of cork oak.</title>
        <authorList>
            <person name="Ramos A.M."/>
            <person name="Usie A."/>
            <person name="Barbosa P."/>
            <person name="Barros P.M."/>
            <person name="Capote T."/>
            <person name="Chaves I."/>
            <person name="Simoes F."/>
            <person name="Abreu I."/>
            <person name="Carrasquinho I."/>
            <person name="Faro C."/>
            <person name="Guimaraes J.B."/>
            <person name="Mendonca D."/>
            <person name="Nobrega F."/>
            <person name="Rodrigues L."/>
            <person name="Saibo N.J.M."/>
            <person name="Varela M.C."/>
            <person name="Egas C."/>
            <person name="Matos J."/>
            <person name="Miguel C.M."/>
            <person name="Oliveira M.M."/>
            <person name="Ricardo C.P."/>
            <person name="Goncalves S."/>
        </authorList>
    </citation>
    <scope>NUCLEOTIDE SEQUENCE [LARGE SCALE GENOMIC DNA]</scope>
    <source>
        <strain evidence="15">cv. HL8</strain>
    </source>
</reference>
<dbReference type="PANTHER" id="PTHR48063:SF98">
    <property type="entry name" value="LRR RECEPTOR-LIKE SERINE_THREONINE-PROTEIN KINASE FLS2"/>
    <property type="match status" value="1"/>
</dbReference>
<evidence type="ECO:0000256" key="4">
    <source>
        <dbReference type="ARBA" id="ARBA00022614"/>
    </source>
</evidence>
<evidence type="ECO:0000256" key="3">
    <source>
        <dbReference type="ARBA" id="ARBA00022475"/>
    </source>
</evidence>
<dbReference type="InterPro" id="IPR001611">
    <property type="entry name" value="Leu-rich_rpt"/>
</dbReference>
<protein>
    <submittedName>
        <fullName evidence="14">Receptor-like protein eix2</fullName>
    </submittedName>
</protein>
<evidence type="ECO:0000256" key="2">
    <source>
        <dbReference type="ARBA" id="ARBA00009592"/>
    </source>
</evidence>
<evidence type="ECO:0000256" key="5">
    <source>
        <dbReference type="ARBA" id="ARBA00022692"/>
    </source>
</evidence>
<comment type="similarity">
    <text evidence="2">Belongs to the RLP family.</text>
</comment>
<evidence type="ECO:0000313" key="15">
    <source>
        <dbReference type="Proteomes" id="UP000237347"/>
    </source>
</evidence>
<comment type="caution">
    <text evidence="14">The sequence shown here is derived from an EMBL/GenBank/DDBJ whole genome shotgun (WGS) entry which is preliminary data.</text>
</comment>
<evidence type="ECO:0000256" key="11">
    <source>
        <dbReference type="ARBA" id="ARBA00023180"/>
    </source>
</evidence>
<comment type="subcellular location">
    <subcellularLocation>
        <location evidence="1">Cell membrane</location>
        <topology evidence="1">Single-pass type I membrane protein</topology>
    </subcellularLocation>
</comment>
<dbReference type="GO" id="GO:0005886">
    <property type="term" value="C:plasma membrane"/>
    <property type="evidence" value="ECO:0007669"/>
    <property type="project" value="UniProtKB-SubCell"/>
</dbReference>
<keyword evidence="11" id="KW-0325">Glycoprotein</keyword>
<evidence type="ECO:0000256" key="1">
    <source>
        <dbReference type="ARBA" id="ARBA00004251"/>
    </source>
</evidence>
<feature type="transmembrane region" description="Helical" evidence="12">
    <location>
        <begin position="723"/>
        <end position="744"/>
    </location>
</feature>
<dbReference type="SMART" id="SM00369">
    <property type="entry name" value="LRR_TYP"/>
    <property type="match status" value="8"/>
</dbReference>
<dbReference type="AlphaFoldDB" id="A0AAW0K0L8"/>
<dbReference type="FunFam" id="3.80.10.10:FF:001347">
    <property type="entry name" value="LRR receptor-like serine/threonine-protein kinase GSO2"/>
    <property type="match status" value="1"/>
</dbReference>
<dbReference type="Pfam" id="PF00560">
    <property type="entry name" value="LRR_1"/>
    <property type="match status" value="5"/>
</dbReference>
<dbReference type="SUPFAM" id="SSF52047">
    <property type="entry name" value="RNI-like"/>
    <property type="match status" value="1"/>
</dbReference>
<dbReference type="SUPFAM" id="SSF52058">
    <property type="entry name" value="L domain-like"/>
    <property type="match status" value="2"/>
</dbReference>
<evidence type="ECO:0000256" key="8">
    <source>
        <dbReference type="ARBA" id="ARBA00022989"/>
    </source>
</evidence>
<evidence type="ECO:0000313" key="14">
    <source>
        <dbReference type="EMBL" id="KAK7832268.1"/>
    </source>
</evidence>
<dbReference type="EMBL" id="PKMF04000428">
    <property type="protein sequence ID" value="KAK7832268.1"/>
    <property type="molecule type" value="Genomic_DNA"/>
</dbReference>
<feature type="domain" description="Disease resistance R13L4/SHOC-2-like LRR" evidence="13">
    <location>
        <begin position="214"/>
        <end position="386"/>
    </location>
</feature>
<dbReference type="Gene3D" id="3.80.10.10">
    <property type="entry name" value="Ribonuclease Inhibitor"/>
    <property type="match status" value="4"/>
</dbReference>
<keyword evidence="6" id="KW-0732">Signal</keyword>
<dbReference type="SMART" id="SM00365">
    <property type="entry name" value="LRR_SD22"/>
    <property type="match status" value="3"/>
</dbReference>
<keyword evidence="4" id="KW-0433">Leucine-rich repeat</keyword>
<keyword evidence="9 12" id="KW-0472">Membrane</keyword>
<evidence type="ECO:0000256" key="12">
    <source>
        <dbReference type="SAM" id="Phobius"/>
    </source>
</evidence>
<keyword evidence="15" id="KW-1185">Reference proteome</keyword>